<feature type="domain" description="TIR" evidence="5">
    <location>
        <begin position="25"/>
        <end position="188"/>
    </location>
</feature>
<feature type="region of interest" description="Disordered" evidence="4">
    <location>
        <begin position="1"/>
        <end position="21"/>
    </location>
</feature>
<keyword evidence="1" id="KW-0677">Repeat</keyword>
<accession>A0AAV2C8H3</accession>
<dbReference type="InterPro" id="IPR027417">
    <property type="entry name" value="P-loop_NTPase"/>
</dbReference>
<dbReference type="PRINTS" id="PR00364">
    <property type="entry name" value="DISEASERSIST"/>
</dbReference>
<dbReference type="InterPro" id="IPR035897">
    <property type="entry name" value="Toll_tir_struct_dom_sf"/>
</dbReference>
<dbReference type="InterPro" id="IPR042197">
    <property type="entry name" value="Apaf_helical"/>
</dbReference>
<name>A0AAV2C8H3_9ROSI</name>
<keyword evidence="3" id="KW-0520">NAD</keyword>
<dbReference type="GO" id="GO:0051707">
    <property type="term" value="P:response to other organism"/>
    <property type="evidence" value="ECO:0007669"/>
    <property type="project" value="UniProtKB-ARBA"/>
</dbReference>
<dbReference type="SUPFAM" id="SSF52058">
    <property type="entry name" value="L domain-like"/>
    <property type="match status" value="2"/>
</dbReference>
<protein>
    <recommendedName>
        <fullName evidence="5">TIR domain-containing protein</fullName>
    </recommendedName>
</protein>
<dbReference type="PROSITE" id="PS50104">
    <property type="entry name" value="TIR"/>
    <property type="match status" value="1"/>
</dbReference>
<dbReference type="Proteomes" id="UP001497516">
    <property type="component" value="Chromosome 1"/>
</dbReference>
<dbReference type="InterPro" id="IPR032675">
    <property type="entry name" value="LRR_dom_sf"/>
</dbReference>
<dbReference type="GO" id="GO:0006952">
    <property type="term" value="P:defense response"/>
    <property type="evidence" value="ECO:0007669"/>
    <property type="project" value="UniProtKB-KW"/>
</dbReference>
<dbReference type="FunFam" id="3.40.50.10140:FF:000007">
    <property type="entry name" value="Disease resistance protein (TIR-NBS-LRR class)"/>
    <property type="match status" value="1"/>
</dbReference>
<dbReference type="GO" id="GO:0007165">
    <property type="term" value="P:signal transduction"/>
    <property type="evidence" value="ECO:0007669"/>
    <property type="project" value="InterPro"/>
</dbReference>
<evidence type="ECO:0000256" key="4">
    <source>
        <dbReference type="SAM" id="MobiDB-lite"/>
    </source>
</evidence>
<dbReference type="AlphaFoldDB" id="A0AAV2C8H3"/>
<dbReference type="GO" id="GO:0043531">
    <property type="term" value="F:ADP binding"/>
    <property type="evidence" value="ECO:0007669"/>
    <property type="project" value="InterPro"/>
</dbReference>
<proteinExistence type="predicted"/>
<dbReference type="PANTHER" id="PTHR11017">
    <property type="entry name" value="LEUCINE-RICH REPEAT-CONTAINING PROTEIN"/>
    <property type="match status" value="1"/>
</dbReference>
<dbReference type="Pfam" id="PF00931">
    <property type="entry name" value="NB-ARC"/>
    <property type="match status" value="1"/>
</dbReference>
<dbReference type="Gene3D" id="1.10.8.430">
    <property type="entry name" value="Helical domain of apoptotic protease-activating factors"/>
    <property type="match status" value="1"/>
</dbReference>
<dbReference type="InterPro" id="IPR044974">
    <property type="entry name" value="Disease_R_plants"/>
</dbReference>
<evidence type="ECO:0000256" key="1">
    <source>
        <dbReference type="ARBA" id="ARBA00022737"/>
    </source>
</evidence>
<gene>
    <name evidence="6" type="ORF">LTRI10_LOCUS180</name>
</gene>
<evidence type="ECO:0000256" key="2">
    <source>
        <dbReference type="ARBA" id="ARBA00022821"/>
    </source>
</evidence>
<evidence type="ECO:0000313" key="7">
    <source>
        <dbReference type="Proteomes" id="UP001497516"/>
    </source>
</evidence>
<dbReference type="SUPFAM" id="SSF52540">
    <property type="entry name" value="P-loop containing nucleoside triphosphate hydrolases"/>
    <property type="match status" value="1"/>
</dbReference>
<reference evidence="6 7" key="1">
    <citation type="submission" date="2024-04" db="EMBL/GenBank/DDBJ databases">
        <authorList>
            <person name="Fracassetti M."/>
        </authorList>
    </citation>
    <scope>NUCLEOTIDE SEQUENCE [LARGE SCALE GENOMIC DNA]</scope>
</reference>
<evidence type="ECO:0000259" key="5">
    <source>
        <dbReference type="PROSITE" id="PS50104"/>
    </source>
</evidence>
<dbReference type="EMBL" id="OZ034813">
    <property type="protein sequence ID" value="CAL1352191.1"/>
    <property type="molecule type" value="Genomic_DNA"/>
</dbReference>
<evidence type="ECO:0000313" key="6">
    <source>
        <dbReference type="EMBL" id="CAL1352191.1"/>
    </source>
</evidence>
<keyword evidence="2" id="KW-0611">Plant defense</keyword>
<keyword evidence="7" id="KW-1185">Reference proteome</keyword>
<dbReference type="Gene3D" id="3.40.50.10140">
    <property type="entry name" value="Toll/interleukin-1 receptor homology (TIR) domain"/>
    <property type="match status" value="1"/>
</dbReference>
<dbReference type="Pfam" id="PF01582">
    <property type="entry name" value="TIR"/>
    <property type="match status" value="1"/>
</dbReference>
<dbReference type="SUPFAM" id="SSF52200">
    <property type="entry name" value="Toll/Interleukin receptor TIR domain"/>
    <property type="match status" value="1"/>
</dbReference>
<dbReference type="SMART" id="SM00255">
    <property type="entry name" value="TIR"/>
    <property type="match status" value="1"/>
</dbReference>
<evidence type="ECO:0000256" key="3">
    <source>
        <dbReference type="ARBA" id="ARBA00023027"/>
    </source>
</evidence>
<dbReference type="Gene3D" id="3.80.10.10">
    <property type="entry name" value="Ribonuclease Inhibitor"/>
    <property type="match status" value="2"/>
</dbReference>
<organism evidence="6 7">
    <name type="scientific">Linum trigynum</name>
    <dbReference type="NCBI Taxonomy" id="586398"/>
    <lineage>
        <taxon>Eukaryota</taxon>
        <taxon>Viridiplantae</taxon>
        <taxon>Streptophyta</taxon>
        <taxon>Embryophyta</taxon>
        <taxon>Tracheophyta</taxon>
        <taxon>Spermatophyta</taxon>
        <taxon>Magnoliopsida</taxon>
        <taxon>eudicotyledons</taxon>
        <taxon>Gunneridae</taxon>
        <taxon>Pentapetalae</taxon>
        <taxon>rosids</taxon>
        <taxon>fabids</taxon>
        <taxon>Malpighiales</taxon>
        <taxon>Linaceae</taxon>
        <taxon>Linum</taxon>
    </lineage>
</organism>
<dbReference type="InterPro" id="IPR055414">
    <property type="entry name" value="LRR_R13L4/SHOC2-like"/>
</dbReference>
<dbReference type="InterPro" id="IPR000157">
    <property type="entry name" value="TIR_dom"/>
</dbReference>
<dbReference type="Gene3D" id="3.40.50.300">
    <property type="entry name" value="P-loop containing nucleotide triphosphate hydrolases"/>
    <property type="match status" value="1"/>
</dbReference>
<sequence length="1179" mass="132963">MSSSSSSSSSSSHHADSTSSYSGKWEHDVFLCFRGADTRHGFTSHLMAALSDRQIKVFIDDMLNKTESIHELISVLSKSALSIVIFSENFADSSWCLDEVATISQRMVKFGHRVLPVFYKLDPSAVSDDSGSYAAAIEQKHGSKSPGDKKRWMDALKAVAERAGHTSQAIKIDSELAEAIVIDVLKRLAEISRRVKFDHLIGMDARVYEVEQLLAMDVDDFRIIGLWGMGGVGKTTLATACYQSFVSSGKEIKHHFVQNISEKLEKQSGIEGMVYELYSILLSEANLNYMDICHRRERLSRLRVFLVLDSVETISQLEHLLLGNILDSTNLFGPGSRIILTTRDRRVLVNAGAQIYEVKCLHSHESLQLFGIHAFRQCLPPNDFVDLSNVAVSYCKGSPLAIKVLGRALLDREKSYWESFLSELGENPKLEIRDVLRRSYDRLEVPEKRVFLDIACFLPRILNSLVINYFSTRYVEDLIDKSLLTCAFDKEDKRIEVHELLREMAWDIVSEEEHRSRFNKLDDIHKLLAVEKVKTSRRFSYLNIFKPKEKQRSAFEKGSATEGILVNLSKDIDIHMEANAFEGMTSLRYLEFSYLENKYGASKVHLPHGGLITLPNSLRWLEWQKFPSKSLPLRFSPENLVTLCLSGSLVLKRCWEAEQQLVNLVWLDLSGCINLVAIPNLSGSPKLERLLLEGCKKLIELPSHVQELHKLVVLDLDDCTSLRILPAKFNSKFLKKVYLSNSPKVTLCPEINSQELMWLDLRDTPIIALPTAIYNVKQDGWLLLCGKHITCFPTISASLKRFRLCHTSITEMDCYDDHQLSSLPRFFLLELVGNPKLKSLSRHIWNMFSGTFHLEDCSSIESLPEISQPVTGLTQIYIKGCRNLKSFPTSINNLKSLQILRFFETDIESLPPAIVELDQLSELFLHSNKRLEFVPSNIHKLVRLSYLSLAGCSRIKFLPELPPNLLTLAVSGCTSLQALPINIHELGWKRLYFEDCPQLDTHLPQELVLNFCNHASSNLHSQGVLQHSGSKIPGWVAHKSVNYASDSCTMVQLTLPNYTTKQLIKGIAFGVVCSSDVGRVGISITCDCSIGTSTVAAASWSSPSFGLGRASQSDNVYIWYDKNLLGETKKGIRDEAEAWYERYAGLTVSFRFSLQPDEEEDVDKVKSIKVKSIGVSLLN</sequence>
<dbReference type="Pfam" id="PF23598">
    <property type="entry name" value="LRR_14"/>
    <property type="match status" value="1"/>
</dbReference>
<dbReference type="InterPro" id="IPR002182">
    <property type="entry name" value="NB-ARC"/>
</dbReference>
<dbReference type="PANTHER" id="PTHR11017:SF479">
    <property type="entry name" value="DISEASE RESISTANCE PROTEIN (TIR-NBS-LRR CLASS) FAMILY"/>
    <property type="match status" value="1"/>
</dbReference>